<name>A0ABW7H1W1_9BURK</name>
<evidence type="ECO:0000313" key="3">
    <source>
        <dbReference type="EMBL" id="MFG6468217.1"/>
    </source>
</evidence>
<comment type="caution">
    <text evidence="3">The sequence shown here is derived from an EMBL/GenBank/DDBJ whole genome shotgun (WGS) entry which is preliminary data.</text>
</comment>
<reference evidence="3 4" key="1">
    <citation type="submission" date="2024-08" db="EMBL/GenBank/DDBJ databases">
        <authorList>
            <person name="Lu H."/>
        </authorList>
    </citation>
    <scope>NUCLEOTIDE SEQUENCE [LARGE SCALE GENOMIC DNA]</scope>
    <source>
        <strain evidence="3 4">BYS87W</strain>
    </source>
</reference>
<accession>A0ABW7H1W1</accession>
<sequence length="148" mass="16721">MSTRFVMQRDTHAWRIQVWSAFVLALLACAWGVFGAPGQDLDRAFLAIGLIFSVFSCFAVAKTQRDNRDGQVDTQGWVMMVWIALAAALALTAWGLWRMEMDAWIKRYLAVSWLFLVSTTFTLAKTLRDRHEADLLEQSSNRTGDATA</sequence>
<organism evidence="3 4">
    <name type="scientific">Pelomonas baiyunensis</name>
    <dbReference type="NCBI Taxonomy" id="3299026"/>
    <lineage>
        <taxon>Bacteria</taxon>
        <taxon>Pseudomonadati</taxon>
        <taxon>Pseudomonadota</taxon>
        <taxon>Betaproteobacteria</taxon>
        <taxon>Burkholderiales</taxon>
        <taxon>Sphaerotilaceae</taxon>
        <taxon>Roseateles</taxon>
    </lineage>
</organism>
<dbReference type="InterPro" id="IPR038972">
    <property type="entry name" value="YiaA-like"/>
</dbReference>
<dbReference type="RefSeq" id="WP_394386219.1">
    <property type="nucleotide sequence ID" value="NZ_JBIGIB010000004.1"/>
</dbReference>
<dbReference type="PROSITE" id="PS51257">
    <property type="entry name" value="PROKAR_LIPOPROTEIN"/>
    <property type="match status" value="1"/>
</dbReference>
<feature type="domain" description="YiaAB two helix" evidence="2">
    <location>
        <begin position="14"/>
        <end position="66"/>
    </location>
</feature>
<gene>
    <name evidence="3" type="ORF">ACG01O_16440</name>
</gene>
<keyword evidence="1" id="KW-1133">Transmembrane helix</keyword>
<evidence type="ECO:0000256" key="1">
    <source>
        <dbReference type="SAM" id="Phobius"/>
    </source>
</evidence>
<proteinExistence type="predicted"/>
<dbReference type="Proteomes" id="UP001606303">
    <property type="component" value="Unassembled WGS sequence"/>
</dbReference>
<feature type="domain" description="YiaAB two helix" evidence="2">
    <location>
        <begin position="77"/>
        <end position="129"/>
    </location>
</feature>
<feature type="transmembrane region" description="Helical" evidence="1">
    <location>
        <begin position="103"/>
        <end position="124"/>
    </location>
</feature>
<feature type="transmembrane region" description="Helical" evidence="1">
    <location>
        <begin position="45"/>
        <end position="64"/>
    </location>
</feature>
<dbReference type="PANTHER" id="PTHR37290:SF1">
    <property type="entry name" value="INNER MEMBRANE PROTEIN YIAA"/>
    <property type="match status" value="1"/>
</dbReference>
<dbReference type="PANTHER" id="PTHR37290">
    <property type="entry name" value="INNER MEMBRANE PROTEIN YIAA-RELATED"/>
    <property type="match status" value="1"/>
</dbReference>
<evidence type="ECO:0000313" key="4">
    <source>
        <dbReference type="Proteomes" id="UP001606303"/>
    </source>
</evidence>
<protein>
    <submittedName>
        <fullName evidence="3">YiaA/YiaB family inner membrane protein</fullName>
    </submittedName>
</protein>
<keyword evidence="1" id="KW-0472">Membrane</keyword>
<keyword evidence="1" id="KW-0812">Transmembrane</keyword>
<dbReference type="EMBL" id="JBIGIB010000004">
    <property type="protein sequence ID" value="MFG6468217.1"/>
    <property type="molecule type" value="Genomic_DNA"/>
</dbReference>
<keyword evidence="4" id="KW-1185">Reference proteome</keyword>
<evidence type="ECO:0000259" key="2">
    <source>
        <dbReference type="Pfam" id="PF05360"/>
    </source>
</evidence>
<dbReference type="InterPro" id="IPR008024">
    <property type="entry name" value="YiaAB"/>
</dbReference>
<feature type="transmembrane region" description="Helical" evidence="1">
    <location>
        <begin position="76"/>
        <end position="97"/>
    </location>
</feature>
<dbReference type="Pfam" id="PF05360">
    <property type="entry name" value="YiaAB"/>
    <property type="match status" value="2"/>
</dbReference>